<reference evidence="3 4" key="1">
    <citation type="submission" date="2023-09" db="EMBL/GenBank/DDBJ databases">
        <title>Novel taxa isolated from Blanes Bay.</title>
        <authorList>
            <person name="Rey-Velasco X."/>
            <person name="Lucena T."/>
        </authorList>
    </citation>
    <scope>NUCLEOTIDE SEQUENCE [LARGE SCALE GENOMIC DNA]</scope>
    <source>
        <strain evidence="3 4">S356</strain>
    </source>
</reference>
<dbReference type="Pfam" id="PF02021">
    <property type="entry name" value="UPF0102"/>
    <property type="match status" value="1"/>
</dbReference>
<dbReference type="RefSeq" id="WP_349240746.1">
    <property type="nucleotide sequence ID" value="NZ_JAVTTO010000001.1"/>
</dbReference>
<dbReference type="InterPro" id="IPR003509">
    <property type="entry name" value="UPF0102_YraN-like"/>
</dbReference>
<evidence type="ECO:0000313" key="4">
    <source>
        <dbReference type="Proteomes" id="UP001257277"/>
    </source>
</evidence>
<protein>
    <recommendedName>
        <fullName evidence="2">UPF0102 protein RQM59_03865</fullName>
    </recommendedName>
</protein>
<comment type="similarity">
    <text evidence="1 2">Belongs to the UPF0102 family.</text>
</comment>
<proteinExistence type="inferred from homology"/>
<evidence type="ECO:0000256" key="2">
    <source>
        <dbReference type="HAMAP-Rule" id="MF_00048"/>
    </source>
</evidence>
<accession>A0ABU3LCS8</accession>
<keyword evidence="4" id="KW-1185">Reference proteome</keyword>
<comment type="caution">
    <text evidence="3">The sequence shown here is derived from an EMBL/GenBank/DDBJ whole genome shotgun (WGS) entry which is preliminary data.</text>
</comment>
<dbReference type="PANTHER" id="PTHR34039:SF1">
    <property type="entry name" value="UPF0102 PROTEIN YRAN"/>
    <property type="match status" value="1"/>
</dbReference>
<evidence type="ECO:0000256" key="1">
    <source>
        <dbReference type="ARBA" id="ARBA00006738"/>
    </source>
</evidence>
<evidence type="ECO:0000313" key="3">
    <source>
        <dbReference type="EMBL" id="MDT7831502.1"/>
    </source>
</evidence>
<organism evidence="3 4">
    <name type="scientific">Asprobacillus argus</name>
    <dbReference type="NCBI Taxonomy" id="3076534"/>
    <lineage>
        <taxon>Bacteria</taxon>
        <taxon>Pseudomonadati</taxon>
        <taxon>Bacteroidota</taxon>
        <taxon>Flavobacteriia</taxon>
        <taxon>Flavobacteriales</taxon>
        <taxon>Flavobacteriaceae</taxon>
        <taxon>Asprobacillus</taxon>
    </lineage>
</organism>
<gene>
    <name evidence="3" type="ORF">RQM59_03865</name>
</gene>
<dbReference type="InterPro" id="IPR011856">
    <property type="entry name" value="tRNA_endonuc-like_dom_sf"/>
</dbReference>
<dbReference type="Proteomes" id="UP001257277">
    <property type="component" value="Unassembled WGS sequence"/>
</dbReference>
<dbReference type="Gene3D" id="3.40.1350.10">
    <property type="match status" value="1"/>
</dbReference>
<dbReference type="EMBL" id="JAVTTO010000001">
    <property type="protein sequence ID" value="MDT7831502.1"/>
    <property type="molecule type" value="Genomic_DNA"/>
</dbReference>
<dbReference type="PANTHER" id="PTHR34039">
    <property type="entry name" value="UPF0102 PROTEIN YRAN"/>
    <property type="match status" value="1"/>
</dbReference>
<dbReference type="HAMAP" id="MF_00048">
    <property type="entry name" value="UPF0102"/>
    <property type="match status" value="1"/>
</dbReference>
<sequence length="119" mass="13840">MSKHYELGKKGEQLAVDLLIAKGYTVRERNWRFQKAEVDIIAQKENVLAVVEVKTRSTSEFGNPQDFVSQKKIKLLVCAVDEYIQQHDLDIEVRFDIIAITKEDHQDKVVHLEDAFLHF</sequence>
<dbReference type="CDD" id="cd20736">
    <property type="entry name" value="PoNe_Nuclease"/>
    <property type="match status" value="1"/>
</dbReference>
<dbReference type="InterPro" id="IPR011335">
    <property type="entry name" value="Restrct_endonuc-II-like"/>
</dbReference>
<name>A0ABU3LCS8_9FLAO</name>
<dbReference type="SUPFAM" id="SSF52980">
    <property type="entry name" value="Restriction endonuclease-like"/>
    <property type="match status" value="1"/>
</dbReference>